<evidence type="ECO:0000259" key="3">
    <source>
        <dbReference type="SMART" id="SM00642"/>
    </source>
</evidence>
<keyword evidence="5" id="KW-1185">Reference proteome</keyword>
<dbReference type="Gene3D" id="3.20.20.80">
    <property type="entry name" value="Glycosidases"/>
    <property type="match status" value="1"/>
</dbReference>
<sequence>MKSLFTLLFTLLFVVGCSDSGTAPASTTGSNSSASSTANTSTDYLSLAINEEPTHWWHSTIFYEIWPRSFQDSDGDGSGDFKGMTAKLDYLQDLGVKGIWLTPVFEAPSYHGYDFQDFYNVEADYGTMADFENFIAQAHKRNIKVILDLVLNHISDKHEWFIKSANKEAGYADYFIWRDERPASGWGQPWSAESNPAAVWHWNETRKAFYYGAFGSSQPDLNLTKQVVIDELNKLASFWLAKGVDGFRLDAVRYAVEEGGYPLQADTQGTIDYWTIFSQHVKSVKPDAMLVAEAWADLNTIGKYRNHGKGLDSSFDFDFGTVVIDLLNPEVKQTADFGTMSAKNLQRSRDGLWANLVARKAAAPIQYFSPFLTNHDQTRIMYTLENDLAKAKIAASLLMTTPGTLYLYYGEEIGLSQYKTGDDQYRRAIMQWSDEDSAGFNSTGAFWLDQAKWFPWMQNHQGWWANYWQTLKDTGKSVAAQAQDPHSLFNHYKRLIKVRNENPALQLPQEVRYYPVDNKDIWLVENISAGKSLWVLINLSSTADAEFVVPVNLRGARIDQVTGKEIELGERVSLPAAGVMIF</sequence>
<name>A0ABU1V091_9GAMM</name>
<evidence type="ECO:0000313" key="5">
    <source>
        <dbReference type="Proteomes" id="UP001253595"/>
    </source>
</evidence>
<evidence type="ECO:0000313" key="4">
    <source>
        <dbReference type="EMBL" id="MDR7090855.1"/>
    </source>
</evidence>
<keyword evidence="2" id="KW-0732">Signal</keyword>
<dbReference type="EMBL" id="JAVDVX010000005">
    <property type="protein sequence ID" value="MDR7090855.1"/>
    <property type="molecule type" value="Genomic_DNA"/>
</dbReference>
<dbReference type="Pfam" id="PF00128">
    <property type="entry name" value="Alpha-amylase"/>
    <property type="match status" value="1"/>
</dbReference>
<dbReference type="SUPFAM" id="SSF51445">
    <property type="entry name" value="(Trans)glycosidases"/>
    <property type="match status" value="1"/>
</dbReference>
<dbReference type="InterPro" id="IPR045857">
    <property type="entry name" value="O16G_dom_2"/>
</dbReference>
<comment type="caution">
    <text evidence="4">The sequence shown here is derived from an EMBL/GenBank/DDBJ whole genome shotgun (WGS) entry which is preliminary data.</text>
</comment>
<comment type="similarity">
    <text evidence="1">Belongs to the glycosyl hydrolase 13 family.</text>
</comment>
<protein>
    <submittedName>
        <fullName evidence="4">Glycosidase</fullName>
    </submittedName>
</protein>
<dbReference type="CDD" id="cd11316">
    <property type="entry name" value="AmyAc_bac2_AmyA"/>
    <property type="match status" value="1"/>
</dbReference>
<accession>A0ABU1V091</accession>
<organism evidence="4 5">
    <name type="scientific">Cellvibrio fibrivorans</name>
    <dbReference type="NCBI Taxonomy" id="126350"/>
    <lineage>
        <taxon>Bacteria</taxon>
        <taxon>Pseudomonadati</taxon>
        <taxon>Pseudomonadota</taxon>
        <taxon>Gammaproteobacteria</taxon>
        <taxon>Cellvibrionales</taxon>
        <taxon>Cellvibrionaceae</taxon>
        <taxon>Cellvibrio</taxon>
    </lineage>
</organism>
<dbReference type="RefSeq" id="WP_310073515.1">
    <property type="nucleotide sequence ID" value="NZ_JAVDVX010000005.1"/>
</dbReference>
<reference evidence="4 5" key="1">
    <citation type="submission" date="2023-07" db="EMBL/GenBank/DDBJ databases">
        <title>Sorghum-associated microbial communities from plants grown in Nebraska, USA.</title>
        <authorList>
            <person name="Schachtman D."/>
        </authorList>
    </citation>
    <scope>NUCLEOTIDE SEQUENCE [LARGE SCALE GENOMIC DNA]</scope>
    <source>
        <strain evidence="4 5">BE190</strain>
    </source>
</reference>
<dbReference type="GO" id="GO:0016798">
    <property type="term" value="F:hydrolase activity, acting on glycosyl bonds"/>
    <property type="evidence" value="ECO:0007669"/>
    <property type="project" value="UniProtKB-KW"/>
</dbReference>
<dbReference type="SMART" id="SM00642">
    <property type="entry name" value="Aamy"/>
    <property type="match status" value="1"/>
</dbReference>
<feature type="domain" description="Glycosyl hydrolase family 13 catalytic" evidence="3">
    <location>
        <begin position="64"/>
        <end position="452"/>
    </location>
</feature>
<evidence type="ECO:0000256" key="1">
    <source>
        <dbReference type="ARBA" id="ARBA00008061"/>
    </source>
</evidence>
<evidence type="ECO:0000256" key="2">
    <source>
        <dbReference type="SAM" id="SignalP"/>
    </source>
</evidence>
<dbReference type="PROSITE" id="PS51257">
    <property type="entry name" value="PROKAR_LIPOPROTEIN"/>
    <property type="match status" value="1"/>
</dbReference>
<feature type="chain" id="PRO_5045999777" evidence="2">
    <location>
        <begin position="26"/>
        <end position="582"/>
    </location>
</feature>
<dbReference type="InterPro" id="IPR017853">
    <property type="entry name" value="GH"/>
</dbReference>
<gene>
    <name evidence="4" type="ORF">J2X05_002881</name>
</gene>
<keyword evidence="4" id="KW-0378">Hydrolase</keyword>
<dbReference type="InterPro" id="IPR006047">
    <property type="entry name" value="GH13_cat_dom"/>
</dbReference>
<keyword evidence="4" id="KW-0326">Glycosidase</keyword>
<dbReference type="PANTHER" id="PTHR10357">
    <property type="entry name" value="ALPHA-AMYLASE FAMILY MEMBER"/>
    <property type="match status" value="1"/>
</dbReference>
<dbReference type="Proteomes" id="UP001253595">
    <property type="component" value="Unassembled WGS sequence"/>
</dbReference>
<dbReference type="Gene3D" id="3.90.400.10">
    <property type="entry name" value="Oligo-1,6-glucosidase, Domain 2"/>
    <property type="match status" value="1"/>
</dbReference>
<feature type="signal peptide" evidence="2">
    <location>
        <begin position="1"/>
        <end position="25"/>
    </location>
</feature>
<dbReference type="PANTHER" id="PTHR10357:SF179">
    <property type="entry name" value="NEUTRAL AND BASIC AMINO ACID TRANSPORT PROTEIN RBAT"/>
    <property type="match status" value="1"/>
</dbReference>
<proteinExistence type="inferred from homology"/>